<evidence type="ECO:0000256" key="1">
    <source>
        <dbReference type="SAM" id="MobiDB-lite"/>
    </source>
</evidence>
<dbReference type="Proteomes" id="UP000887565">
    <property type="component" value="Unplaced"/>
</dbReference>
<feature type="compositionally biased region" description="Polar residues" evidence="1">
    <location>
        <begin position="31"/>
        <end position="44"/>
    </location>
</feature>
<evidence type="ECO:0000313" key="2">
    <source>
        <dbReference type="Proteomes" id="UP000887565"/>
    </source>
</evidence>
<name>A0A915K3L0_ROMCU</name>
<evidence type="ECO:0000313" key="3">
    <source>
        <dbReference type="WBParaSite" id="nRc.2.0.1.t32418-RA"/>
    </source>
</evidence>
<protein>
    <submittedName>
        <fullName evidence="3">Uncharacterized protein</fullName>
    </submittedName>
</protein>
<feature type="compositionally biased region" description="Basic and acidic residues" evidence="1">
    <location>
        <begin position="1"/>
        <end position="12"/>
    </location>
</feature>
<sequence length="63" mass="7144">MSEKFIRHLGREKVRRRQRLSKARAGRLAAQDQQQQGTPVTGSKNDAYDTAEETTTPEVSTKK</sequence>
<proteinExistence type="predicted"/>
<organism evidence="2 3">
    <name type="scientific">Romanomermis culicivorax</name>
    <name type="common">Nematode worm</name>
    <dbReference type="NCBI Taxonomy" id="13658"/>
    <lineage>
        <taxon>Eukaryota</taxon>
        <taxon>Metazoa</taxon>
        <taxon>Ecdysozoa</taxon>
        <taxon>Nematoda</taxon>
        <taxon>Enoplea</taxon>
        <taxon>Dorylaimia</taxon>
        <taxon>Mermithida</taxon>
        <taxon>Mermithoidea</taxon>
        <taxon>Mermithidae</taxon>
        <taxon>Romanomermis</taxon>
    </lineage>
</organism>
<feature type="region of interest" description="Disordered" evidence="1">
    <location>
        <begin position="1"/>
        <end position="63"/>
    </location>
</feature>
<reference evidence="3" key="1">
    <citation type="submission" date="2022-11" db="UniProtKB">
        <authorList>
            <consortium name="WormBaseParasite"/>
        </authorList>
    </citation>
    <scope>IDENTIFICATION</scope>
</reference>
<feature type="compositionally biased region" description="Polar residues" evidence="1">
    <location>
        <begin position="53"/>
        <end position="63"/>
    </location>
</feature>
<dbReference type="WBParaSite" id="nRc.2.0.1.t32418-RA">
    <property type="protein sequence ID" value="nRc.2.0.1.t32418-RA"/>
    <property type="gene ID" value="nRc.2.0.1.g32418"/>
</dbReference>
<accession>A0A915K3L0</accession>
<feature type="compositionally biased region" description="Basic residues" evidence="1">
    <location>
        <begin position="13"/>
        <end position="25"/>
    </location>
</feature>
<keyword evidence="2" id="KW-1185">Reference proteome</keyword>
<dbReference type="AlphaFoldDB" id="A0A915K3L0"/>